<evidence type="ECO:0000313" key="5">
    <source>
        <dbReference type="Proteomes" id="UP000663855"/>
    </source>
</evidence>
<evidence type="ECO:0000313" key="2">
    <source>
        <dbReference type="EMBL" id="CAF1317112.1"/>
    </source>
</evidence>
<dbReference type="Proteomes" id="UP000681967">
    <property type="component" value="Unassembled WGS sequence"/>
</dbReference>
<keyword evidence="1" id="KW-0812">Transmembrane</keyword>
<keyword evidence="1" id="KW-0472">Membrane</keyword>
<proteinExistence type="predicted"/>
<feature type="transmembrane region" description="Helical" evidence="1">
    <location>
        <begin position="168"/>
        <end position="188"/>
    </location>
</feature>
<dbReference type="AlphaFoldDB" id="A0A815EM65"/>
<comment type="caution">
    <text evidence="2">The sequence shown here is derived from an EMBL/GenBank/DDBJ whole genome shotgun (WGS) entry which is preliminary data.</text>
</comment>
<dbReference type="EMBL" id="CAJNOV010008277">
    <property type="protein sequence ID" value="CAF1317112.1"/>
    <property type="molecule type" value="Genomic_DNA"/>
</dbReference>
<evidence type="ECO:0000313" key="3">
    <source>
        <dbReference type="EMBL" id="CAF2191549.1"/>
    </source>
</evidence>
<protein>
    <submittedName>
        <fullName evidence="2">Uncharacterized protein</fullName>
    </submittedName>
</protein>
<evidence type="ECO:0000313" key="4">
    <source>
        <dbReference type="EMBL" id="CAF4005480.1"/>
    </source>
</evidence>
<gene>
    <name evidence="4" type="ORF">BYL167_LOCUS13922</name>
    <name evidence="2" type="ORF">CJN711_LOCUS17738</name>
    <name evidence="3" type="ORF">MBJ925_LOCUS34903</name>
</gene>
<name>A0A815EM65_9BILA</name>
<dbReference type="Proteomes" id="UP000663824">
    <property type="component" value="Unassembled WGS sequence"/>
</dbReference>
<reference evidence="2" key="1">
    <citation type="submission" date="2021-02" db="EMBL/GenBank/DDBJ databases">
        <authorList>
            <person name="Nowell W R."/>
        </authorList>
    </citation>
    <scope>NUCLEOTIDE SEQUENCE</scope>
</reference>
<sequence>MALVPVSTRNRINPIPLINVEQPTGPYPIYDQVELCNDPNCSVCRAQGRHTHHKRHNHHHHHHRRRRKHTTHFWNKLLPRVESASSTVTIHSIELDERRPHYSSYVNERAIVPVNQTQQQMVTTTTRPRRFAEDDYVREAWTDNPTNDDEIICCRANDGCRCPCWCCIILIILFVILIIVLIVLLATLL</sequence>
<dbReference type="EMBL" id="CAJOBH010004868">
    <property type="protein sequence ID" value="CAF4005480.1"/>
    <property type="molecule type" value="Genomic_DNA"/>
</dbReference>
<keyword evidence="1" id="KW-1133">Transmembrane helix</keyword>
<accession>A0A815EM65</accession>
<dbReference type="EMBL" id="CAJNRE010019227">
    <property type="protein sequence ID" value="CAF2191549.1"/>
    <property type="molecule type" value="Genomic_DNA"/>
</dbReference>
<organism evidence="2 5">
    <name type="scientific">Rotaria magnacalcarata</name>
    <dbReference type="NCBI Taxonomy" id="392030"/>
    <lineage>
        <taxon>Eukaryota</taxon>
        <taxon>Metazoa</taxon>
        <taxon>Spiralia</taxon>
        <taxon>Gnathifera</taxon>
        <taxon>Rotifera</taxon>
        <taxon>Eurotatoria</taxon>
        <taxon>Bdelloidea</taxon>
        <taxon>Philodinida</taxon>
        <taxon>Philodinidae</taxon>
        <taxon>Rotaria</taxon>
    </lineage>
</organism>
<evidence type="ECO:0000256" key="1">
    <source>
        <dbReference type="SAM" id="Phobius"/>
    </source>
</evidence>
<dbReference type="Proteomes" id="UP000663855">
    <property type="component" value="Unassembled WGS sequence"/>
</dbReference>